<dbReference type="PRINTS" id="PR00400">
    <property type="entry name" value="TETREPRESSOR"/>
</dbReference>
<dbReference type="Gene3D" id="1.10.357.10">
    <property type="entry name" value="Tetracycline Repressor, domain 2"/>
    <property type="match status" value="1"/>
</dbReference>
<dbReference type="PANTHER" id="PTHR30055:SF234">
    <property type="entry name" value="HTH-TYPE TRANSCRIPTIONAL REGULATOR BETI"/>
    <property type="match status" value="1"/>
</dbReference>
<dbReference type="RefSeq" id="WP_168087553.1">
    <property type="nucleotide sequence ID" value="NZ_BHZH01000171.1"/>
</dbReference>
<evidence type="ECO:0000256" key="2">
    <source>
        <dbReference type="ARBA" id="ARBA00023125"/>
    </source>
</evidence>
<dbReference type="EMBL" id="JAAVJC010000037">
    <property type="protein sequence ID" value="NJQ14762.1"/>
    <property type="molecule type" value="Genomic_DNA"/>
</dbReference>
<evidence type="ECO:0000259" key="5">
    <source>
        <dbReference type="PROSITE" id="PS50977"/>
    </source>
</evidence>
<dbReference type="Proteomes" id="UP000727056">
    <property type="component" value="Unassembled WGS sequence"/>
</dbReference>
<dbReference type="InterPro" id="IPR001647">
    <property type="entry name" value="HTH_TetR"/>
</dbReference>
<dbReference type="InterPro" id="IPR009057">
    <property type="entry name" value="Homeodomain-like_sf"/>
</dbReference>
<dbReference type="InterPro" id="IPR050109">
    <property type="entry name" value="HTH-type_TetR-like_transc_reg"/>
</dbReference>
<dbReference type="InterPro" id="IPR003012">
    <property type="entry name" value="Tet_transcr_reg_TetR"/>
</dbReference>
<name>A0ABX1C6G0_9ACTN</name>
<feature type="domain" description="HTH tetR-type" evidence="5">
    <location>
        <begin position="14"/>
        <end position="74"/>
    </location>
</feature>
<comment type="caution">
    <text evidence="6">The sequence shown here is derived from an EMBL/GenBank/DDBJ whole genome shotgun (WGS) entry which is preliminary data.</text>
</comment>
<dbReference type="InterPro" id="IPR036271">
    <property type="entry name" value="Tet_transcr_reg_TetR-rel_C_sf"/>
</dbReference>
<keyword evidence="1" id="KW-0805">Transcription regulation</keyword>
<keyword evidence="3" id="KW-0804">Transcription</keyword>
<organism evidence="6 7">
    <name type="scientific">Streptomyces bohaiensis</name>
    <dbReference type="NCBI Taxonomy" id="1431344"/>
    <lineage>
        <taxon>Bacteria</taxon>
        <taxon>Bacillati</taxon>
        <taxon>Actinomycetota</taxon>
        <taxon>Actinomycetes</taxon>
        <taxon>Kitasatosporales</taxon>
        <taxon>Streptomycetaceae</taxon>
        <taxon>Streptomyces</taxon>
    </lineage>
</organism>
<dbReference type="SUPFAM" id="SSF46689">
    <property type="entry name" value="Homeodomain-like"/>
    <property type="match status" value="1"/>
</dbReference>
<protein>
    <submittedName>
        <fullName evidence="6">TetR family transcriptional regulator</fullName>
    </submittedName>
</protein>
<sequence length="210" mass="22082">MNDAPANPTTKRVRRTQGDVVAAALRILDDQGLPDLTMRRLAEVLGVQPSALYWHFESKQLLLAAVSSRILAPLAQAEPAASLSATASVLGARLRDCLLDHRDGAELVSSSLALGLVDPPLHAALAVEARRLDAPAPLARTAAEAVTHFVIGYVFHEQQRLQADALGATGALAAERVPATFRDTLAMIVAGIDAPLTRSPGAPVLDAPRS</sequence>
<feature type="DNA-binding region" description="H-T-H motif" evidence="4">
    <location>
        <begin position="37"/>
        <end position="56"/>
    </location>
</feature>
<dbReference type="PRINTS" id="PR00455">
    <property type="entry name" value="HTHTETR"/>
</dbReference>
<evidence type="ECO:0000313" key="6">
    <source>
        <dbReference type="EMBL" id="NJQ14762.1"/>
    </source>
</evidence>
<reference evidence="6 7" key="1">
    <citation type="submission" date="2020-03" db="EMBL/GenBank/DDBJ databases">
        <title>Draft genome of Streptomyces sp. ventii, isolated from the Axial Seamount in the Pacific Ocean, and resequencing of the two type strains Streptomyces lonarensis strain NCL 716 and Streptomyces bohaiensis strain 11A07.</title>
        <authorList>
            <person name="Loughran R.M."/>
            <person name="Pfannmuller K.M."/>
            <person name="Wasson B.J."/>
            <person name="Deadmond M.C."/>
            <person name="Paddock B.E."/>
            <person name="Koyack M.J."/>
            <person name="Gallegos D.A."/>
            <person name="Mitchell E.A."/>
            <person name="Ushijima B."/>
            <person name="Saw J.H."/>
            <person name="Mcphail K.L."/>
            <person name="Videau P."/>
        </authorList>
    </citation>
    <scope>NUCLEOTIDE SEQUENCE [LARGE SCALE GENOMIC DNA]</scope>
    <source>
        <strain evidence="6 7">11A07</strain>
    </source>
</reference>
<dbReference type="PROSITE" id="PS50977">
    <property type="entry name" value="HTH_TETR_2"/>
    <property type="match status" value="1"/>
</dbReference>
<accession>A0ABX1C6G0</accession>
<keyword evidence="7" id="KW-1185">Reference proteome</keyword>
<dbReference type="PANTHER" id="PTHR30055">
    <property type="entry name" value="HTH-TYPE TRANSCRIPTIONAL REGULATOR RUTR"/>
    <property type="match status" value="1"/>
</dbReference>
<evidence type="ECO:0000256" key="4">
    <source>
        <dbReference type="PROSITE-ProRule" id="PRU00335"/>
    </source>
</evidence>
<gene>
    <name evidence="6" type="ORF">HCN52_07340</name>
</gene>
<dbReference type="SUPFAM" id="SSF48498">
    <property type="entry name" value="Tetracyclin repressor-like, C-terminal domain"/>
    <property type="match status" value="1"/>
</dbReference>
<evidence type="ECO:0000256" key="3">
    <source>
        <dbReference type="ARBA" id="ARBA00023163"/>
    </source>
</evidence>
<evidence type="ECO:0000256" key="1">
    <source>
        <dbReference type="ARBA" id="ARBA00023015"/>
    </source>
</evidence>
<evidence type="ECO:0000313" key="7">
    <source>
        <dbReference type="Proteomes" id="UP000727056"/>
    </source>
</evidence>
<dbReference type="Gene3D" id="1.10.10.60">
    <property type="entry name" value="Homeodomain-like"/>
    <property type="match status" value="1"/>
</dbReference>
<proteinExistence type="predicted"/>
<keyword evidence="2 4" id="KW-0238">DNA-binding</keyword>
<dbReference type="Pfam" id="PF00440">
    <property type="entry name" value="TetR_N"/>
    <property type="match status" value="1"/>
</dbReference>